<dbReference type="EMBL" id="RHFK02000018">
    <property type="protein sequence ID" value="TWW60301.1"/>
    <property type="molecule type" value="Genomic_DNA"/>
</dbReference>
<organism evidence="2 3">
    <name type="scientific">Takifugu flavidus</name>
    <name type="common">sansaifugu</name>
    <dbReference type="NCBI Taxonomy" id="433684"/>
    <lineage>
        <taxon>Eukaryota</taxon>
        <taxon>Metazoa</taxon>
        <taxon>Chordata</taxon>
        <taxon>Craniata</taxon>
        <taxon>Vertebrata</taxon>
        <taxon>Euteleostomi</taxon>
        <taxon>Actinopterygii</taxon>
        <taxon>Neopterygii</taxon>
        <taxon>Teleostei</taxon>
        <taxon>Neoteleostei</taxon>
        <taxon>Acanthomorphata</taxon>
        <taxon>Eupercaria</taxon>
        <taxon>Tetraodontiformes</taxon>
        <taxon>Tetradontoidea</taxon>
        <taxon>Tetraodontidae</taxon>
        <taxon>Takifugu</taxon>
    </lineage>
</organism>
<sequence>MQPGGGGVFTTVEVKMRQNHRAHPHLVTTLSLTHSSDSSERFFSDDLVRFLYFIFRTTGGISQARGDRDSSNCGRHSSLLAPTNLRRHHHVAM</sequence>
<keyword evidence="3" id="KW-1185">Reference proteome</keyword>
<gene>
    <name evidence="2" type="ORF">D4764_05G0003910</name>
</gene>
<evidence type="ECO:0000313" key="2">
    <source>
        <dbReference type="EMBL" id="TWW60301.1"/>
    </source>
</evidence>
<proteinExistence type="predicted"/>
<feature type="region of interest" description="Disordered" evidence="1">
    <location>
        <begin position="63"/>
        <end position="93"/>
    </location>
</feature>
<evidence type="ECO:0000256" key="1">
    <source>
        <dbReference type="SAM" id="MobiDB-lite"/>
    </source>
</evidence>
<protein>
    <submittedName>
        <fullName evidence="2">Uncharacterized protein</fullName>
    </submittedName>
</protein>
<reference evidence="2 3" key="1">
    <citation type="submission" date="2019-04" db="EMBL/GenBank/DDBJ databases">
        <title>Chromosome genome assembly for Takifugu flavidus.</title>
        <authorList>
            <person name="Xiao S."/>
        </authorList>
    </citation>
    <scope>NUCLEOTIDE SEQUENCE [LARGE SCALE GENOMIC DNA]</scope>
    <source>
        <strain evidence="2">HTHZ2018</strain>
        <tissue evidence="2">Muscle</tissue>
    </source>
</reference>
<evidence type="ECO:0000313" key="3">
    <source>
        <dbReference type="Proteomes" id="UP000324091"/>
    </source>
</evidence>
<dbReference type="AlphaFoldDB" id="A0A5C6N1T7"/>
<dbReference type="Proteomes" id="UP000324091">
    <property type="component" value="Chromosome 5"/>
</dbReference>
<name>A0A5C6N1T7_9TELE</name>
<comment type="caution">
    <text evidence="2">The sequence shown here is derived from an EMBL/GenBank/DDBJ whole genome shotgun (WGS) entry which is preliminary data.</text>
</comment>
<accession>A0A5C6N1T7</accession>